<proteinExistence type="predicted"/>
<dbReference type="RefSeq" id="WP_139207843.1">
    <property type="nucleotide sequence ID" value="NZ_FORF01000004.1"/>
</dbReference>
<accession>A0A1I3JGZ8</accession>
<reference evidence="2" key="1">
    <citation type="submission" date="2016-10" db="EMBL/GenBank/DDBJ databases">
        <authorList>
            <person name="Varghese N."/>
            <person name="Submissions S."/>
        </authorList>
    </citation>
    <scope>NUCLEOTIDE SEQUENCE [LARGE SCALE GENOMIC DNA]</scope>
    <source>
        <strain evidence="2">DSM 21857</strain>
    </source>
</reference>
<dbReference type="Proteomes" id="UP000242763">
    <property type="component" value="Unassembled WGS sequence"/>
</dbReference>
<organism evidence="1 2">
    <name type="scientific">Aquamicrobium aerolatum DSM 21857</name>
    <dbReference type="NCBI Taxonomy" id="1121003"/>
    <lineage>
        <taxon>Bacteria</taxon>
        <taxon>Pseudomonadati</taxon>
        <taxon>Pseudomonadota</taxon>
        <taxon>Alphaproteobacteria</taxon>
        <taxon>Hyphomicrobiales</taxon>
        <taxon>Phyllobacteriaceae</taxon>
        <taxon>Aerobium</taxon>
    </lineage>
</organism>
<sequence>MTDMIQIDRTKIVDAFAQFLASADPAKPAEEMLDIQTITQLAEKGRELAAAGAFRNRTIYSETCERLMREGYSQAEMVAISEIGLQVGRAVNAAFMNAAGVYSSTAKLLRAFEKDAEAANDEREAIEAGDEVPVMSDDDIDANMQAEGFYWDEESKGYIDADYRHMDPQSLHPNVVDALDRVTKKYDLAH</sequence>
<evidence type="ECO:0000313" key="2">
    <source>
        <dbReference type="Proteomes" id="UP000242763"/>
    </source>
</evidence>
<protein>
    <submittedName>
        <fullName evidence="1">Uncharacterized protein</fullName>
    </submittedName>
</protein>
<evidence type="ECO:0000313" key="1">
    <source>
        <dbReference type="EMBL" id="SFI59553.1"/>
    </source>
</evidence>
<name>A0A1I3JGZ8_9HYPH</name>
<keyword evidence="2" id="KW-1185">Reference proteome</keyword>
<dbReference type="STRING" id="1121003.SAMN03080618_00854"/>
<gene>
    <name evidence="1" type="ORF">SAMN03080618_00854</name>
</gene>
<dbReference type="AlphaFoldDB" id="A0A1I3JGZ8"/>
<dbReference type="EMBL" id="FORF01000004">
    <property type="protein sequence ID" value="SFI59553.1"/>
    <property type="molecule type" value="Genomic_DNA"/>
</dbReference>